<dbReference type="Gene3D" id="3.60.15.10">
    <property type="entry name" value="Ribonuclease Z/Hydroxyacylglutathione hydrolase-like"/>
    <property type="match status" value="1"/>
</dbReference>
<gene>
    <name evidence="6" type="ORF">N425_01970</name>
</gene>
<evidence type="ECO:0000259" key="5">
    <source>
        <dbReference type="SMART" id="SM00849"/>
    </source>
</evidence>
<proteinExistence type="predicted"/>
<dbReference type="InterPro" id="IPR051453">
    <property type="entry name" value="MBL_Glyoxalase_II"/>
</dbReference>
<dbReference type="PANTHER" id="PTHR46233">
    <property type="entry name" value="HYDROXYACYLGLUTATHIONE HYDROLASE GLOC"/>
    <property type="match status" value="1"/>
</dbReference>
<dbReference type="SUPFAM" id="SSF56281">
    <property type="entry name" value="Metallo-hydrolase/oxidoreductase"/>
    <property type="match status" value="1"/>
</dbReference>
<protein>
    <submittedName>
        <fullName evidence="6">Metallo-beta-lactamase</fullName>
    </submittedName>
</protein>
<dbReference type="InterPro" id="IPR036866">
    <property type="entry name" value="RibonucZ/Hydroxyglut_hydro"/>
</dbReference>
<dbReference type="GO" id="GO:0016787">
    <property type="term" value="F:hydrolase activity"/>
    <property type="evidence" value="ECO:0007669"/>
    <property type="project" value="UniProtKB-KW"/>
</dbReference>
<dbReference type="Pfam" id="PF00753">
    <property type="entry name" value="Lactamase_B"/>
    <property type="match status" value="1"/>
</dbReference>
<evidence type="ECO:0000256" key="2">
    <source>
        <dbReference type="ARBA" id="ARBA00022723"/>
    </source>
</evidence>
<evidence type="ECO:0000313" key="6">
    <source>
        <dbReference type="EMBL" id="ETK02883.1"/>
    </source>
</evidence>
<dbReference type="CDD" id="cd06262">
    <property type="entry name" value="metallo-hydrolase-like_MBL-fold"/>
    <property type="match status" value="1"/>
</dbReference>
<dbReference type="AlphaFoldDB" id="W2C765"/>
<dbReference type="SMART" id="SM00849">
    <property type="entry name" value="Lactamase_B"/>
    <property type="match status" value="1"/>
</dbReference>
<name>W2C765_9BACT</name>
<evidence type="ECO:0000256" key="4">
    <source>
        <dbReference type="ARBA" id="ARBA00022833"/>
    </source>
</evidence>
<evidence type="ECO:0000313" key="7">
    <source>
        <dbReference type="Proteomes" id="UP000018837"/>
    </source>
</evidence>
<keyword evidence="3" id="KW-0378">Hydrolase</keyword>
<comment type="cofactor">
    <cofactor evidence="1">
        <name>Zn(2+)</name>
        <dbReference type="ChEBI" id="CHEBI:29105"/>
    </cofactor>
</comment>
<feature type="domain" description="Metallo-beta-lactamase" evidence="5">
    <location>
        <begin position="13"/>
        <end position="198"/>
    </location>
</feature>
<dbReference type="PATRIC" id="fig|1411148.3.peg.175"/>
<dbReference type="InterPro" id="IPR001279">
    <property type="entry name" value="Metallo-B-lactamas"/>
</dbReference>
<sequence>MITIKQFEFNPFGENTYVLSDETREAVVVDCGCMMARERSALSDYITEHGLTPVRLLCTHLHFDHIIGNAFIRDTYGLLPEASQKDVEALPSLEEQMAGLGLPPSKAFETVPVTKYLSEGDTVRFGQSELQVLATPGHSPGSLSFYASQDGFVLSGDALFEGSIGRTDLWGGDLRTLITAIREKLLTLPDATVVYSGHGPATTVGIEKNENPYL</sequence>
<accession>W2C765</accession>
<organism evidence="6 7">
    <name type="scientific">Tannerella sp. oral taxon BU063 isolate Cell 2</name>
    <dbReference type="NCBI Taxonomy" id="1411148"/>
    <lineage>
        <taxon>Bacteria</taxon>
        <taxon>Pseudomonadati</taxon>
        <taxon>Bacteroidota</taxon>
        <taxon>Bacteroidia</taxon>
        <taxon>Bacteroidales</taxon>
        <taxon>Tannerellaceae</taxon>
        <taxon>Tannerella</taxon>
    </lineage>
</organism>
<keyword evidence="4" id="KW-0862">Zinc</keyword>
<evidence type="ECO:0000256" key="1">
    <source>
        <dbReference type="ARBA" id="ARBA00001947"/>
    </source>
</evidence>
<reference evidence="6 7" key="1">
    <citation type="submission" date="2013-11" db="EMBL/GenBank/DDBJ databases">
        <title>Single cell genomics of uncultured Tannerella BU063 (oral taxon 286).</title>
        <authorList>
            <person name="Beall C.J."/>
            <person name="Campbell A.G."/>
            <person name="Griffen A.L."/>
            <person name="Podar M."/>
            <person name="Leys E.J."/>
        </authorList>
    </citation>
    <scope>NUCLEOTIDE SEQUENCE [LARGE SCALE GENOMIC DNA]</scope>
    <source>
        <strain evidence="6">Cell 2</strain>
    </source>
</reference>
<dbReference type="PANTHER" id="PTHR46233:SF3">
    <property type="entry name" value="HYDROXYACYLGLUTATHIONE HYDROLASE GLOC"/>
    <property type="match status" value="1"/>
</dbReference>
<dbReference type="GO" id="GO:0046872">
    <property type="term" value="F:metal ion binding"/>
    <property type="evidence" value="ECO:0007669"/>
    <property type="project" value="UniProtKB-KW"/>
</dbReference>
<keyword evidence="2" id="KW-0479">Metal-binding</keyword>
<comment type="caution">
    <text evidence="6">The sequence shown here is derived from an EMBL/GenBank/DDBJ whole genome shotgun (WGS) entry which is preliminary data.</text>
</comment>
<evidence type="ECO:0000256" key="3">
    <source>
        <dbReference type="ARBA" id="ARBA00022801"/>
    </source>
</evidence>
<dbReference type="Proteomes" id="UP000018837">
    <property type="component" value="Unassembled WGS sequence"/>
</dbReference>
<dbReference type="EMBL" id="AYUF01000294">
    <property type="protein sequence ID" value="ETK02883.1"/>
    <property type="molecule type" value="Genomic_DNA"/>
</dbReference>